<dbReference type="SUPFAM" id="SSF88713">
    <property type="entry name" value="Glycoside hydrolase/deacetylase"/>
    <property type="match status" value="1"/>
</dbReference>
<evidence type="ECO:0000256" key="2">
    <source>
        <dbReference type="ARBA" id="ARBA00022669"/>
    </source>
</evidence>
<keyword evidence="3" id="KW-0479">Metal-binding</keyword>
<feature type="disulfide bond" evidence="8">
    <location>
        <begin position="56"/>
        <end position="70"/>
    </location>
</feature>
<evidence type="ECO:0000256" key="1">
    <source>
        <dbReference type="ARBA" id="ARBA00001941"/>
    </source>
</evidence>
<feature type="domain" description="NodB homology" evidence="11">
    <location>
        <begin position="118"/>
        <end position="314"/>
    </location>
</feature>
<feature type="disulfide bond" evidence="8">
    <location>
        <begin position="51"/>
        <end position="63"/>
    </location>
</feature>
<dbReference type="GO" id="GO:0046872">
    <property type="term" value="F:metal ion binding"/>
    <property type="evidence" value="ECO:0007669"/>
    <property type="project" value="UniProtKB-KW"/>
</dbReference>
<keyword evidence="5" id="KW-0378">Hydrolase</keyword>
<dbReference type="AlphaFoldDB" id="A0A0P7BDN9"/>
<dbReference type="PANTHER" id="PTHR46471:SF2">
    <property type="entry name" value="CHITIN DEACETYLASE-RELATED"/>
    <property type="match status" value="1"/>
</dbReference>
<dbReference type="CDD" id="cd10951">
    <property type="entry name" value="CE4_ClCDA_like"/>
    <property type="match status" value="1"/>
</dbReference>
<comment type="cofactor">
    <cofactor evidence="1">
        <name>Co(2+)</name>
        <dbReference type="ChEBI" id="CHEBI:48828"/>
    </cofactor>
</comment>
<evidence type="ECO:0000313" key="13">
    <source>
        <dbReference type="Proteomes" id="UP000050424"/>
    </source>
</evidence>
<keyword evidence="2 8" id="KW-0147">Chitin-binding</keyword>
<dbReference type="STRING" id="78410.A0A0P7BDN9"/>
<organism evidence="12 13">
    <name type="scientific">Neonectria ditissima</name>
    <dbReference type="NCBI Taxonomy" id="78410"/>
    <lineage>
        <taxon>Eukaryota</taxon>
        <taxon>Fungi</taxon>
        <taxon>Dikarya</taxon>
        <taxon>Ascomycota</taxon>
        <taxon>Pezizomycotina</taxon>
        <taxon>Sordariomycetes</taxon>
        <taxon>Hypocreomycetidae</taxon>
        <taxon>Hypocreales</taxon>
        <taxon>Nectriaceae</taxon>
        <taxon>Neonectria</taxon>
    </lineage>
</organism>
<keyword evidence="6" id="KW-0119">Carbohydrate metabolism</keyword>
<dbReference type="InterPro" id="IPR002509">
    <property type="entry name" value="NODB_dom"/>
</dbReference>
<dbReference type="GO" id="GO:0008061">
    <property type="term" value="F:chitin binding"/>
    <property type="evidence" value="ECO:0007669"/>
    <property type="project" value="UniProtKB-UniRule"/>
</dbReference>
<proteinExistence type="predicted"/>
<feature type="signal peptide" evidence="9">
    <location>
        <begin position="1"/>
        <end position="21"/>
    </location>
</feature>
<dbReference type="Gene3D" id="3.30.60.10">
    <property type="entry name" value="Endochitinase-like"/>
    <property type="match status" value="2"/>
</dbReference>
<comment type="caution">
    <text evidence="8">Lacks conserved residue(s) required for the propagation of feature annotation.</text>
</comment>
<dbReference type="GO" id="GO:0005975">
    <property type="term" value="P:carbohydrate metabolic process"/>
    <property type="evidence" value="ECO:0007669"/>
    <property type="project" value="InterPro"/>
</dbReference>
<reference evidence="12 13" key="1">
    <citation type="submission" date="2015-09" db="EMBL/GenBank/DDBJ databases">
        <title>Draft genome of a European isolate of the apple canker pathogen Neonectria ditissima.</title>
        <authorList>
            <person name="Gomez-Cortecero A."/>
            <person name="Harrison R.J."/>
            <person name="Armitage A.D."/>
        </authorList>
    </citation>
    <scope>NUCLEOTIDE SEQUENCE [LARGE SCALE GENOMIC DNA]</scope>
    <source>
        <strain evidence="12 13">R09/05</strain>
    </source>
</reference>
<dbReference type="EMBL" id="LKCW01000029">
    <property type="protein sequence ID" value="KPM43681.1"/>
    <property type="molecule type" value="Genomic_DNA"/>
</dbReference>
<dbReference type="Proteomes" id="UP000050424">
    <property type="component" value="Unassembled WGS sequence"/>
</dbReference>
<dbReference type="PROSITE" id="PS51677">
    <property type="entry name" value="NODB"/>
    <property type="match status" value="1"/>
</dbReference>
<evidence type="ECO:0000256" key="6">
    <source>
        <dbReference type="ARBA" id="ARBA00023277"/>
    </source>
</evidence>
<dbReference type="InterPro" id="IPR011330">
    <property type="entry name" value="Glyco_hydro/deAcase_b/a-brl"/>
</dbReference>
<accession>A0A0P7BDN9</accession>
<feature type="disulfide bond" evidence="8">
    <location>
        <begin position="392"/>
        <end position="406"/>
    </location>
</feature>
<evidence type="ECO:0000256" key="7">
    <source>
        <dbReference type="ARBA" id="ARBA00023285"/>
    </source>
</evidence>
<sequence>MKTTMSTTFACLLLNAGAALAGPAPAGFLTQRHAVLQGRAGTECGAGFGRCDPGSCCSESGYCGTTTDFCAGSGCQLEYSDSCDTFFGPGGSSTASIARPKIGSVPYGSLITTCTEPGTVALTFDDGPYDYTNDMLDLLDELDVKATFFIAGNNRGKGHIDDSSLDWPGMLRRMHAAGHHIASHTWTHRDLNQVNSTIQRSEMIYNEMALRNIFGWIPTYMRPPYLECSAGSGCQALMSELGYHVVTTNLDTKDWEYDSPALIQNAKDRYSAGLSNVASSNEYVVLAHDVHEQTVTNLTAYMITTAQDRGYRLVTVGECLGDPVANWYRETTTGACTASSCTASATKTTTTKTATSTGASTTATSTGIVISPNQQCGGTTGYTCIGSGFGNCCSFYGYCGSSDGYCGTGCDTDFGECNPTSEGVSDTTNGLCGSAFDATCANYGTKTCCSQYGFW</sequence>
<comment type="caution">
    <text evidence="12">The sequence shown here is derived from an EMBL/GenBank/DDBJ whole genome shotgun (WGS) entry which is preliminary data.</text>
</comment>
<dbReference type="PANTHER" id="PTHR46471">
    <property type="entry name" value="CHITIN DEACETYLASE"/>
    <property type="match status" value="1"/>
</dbReference>
<dbReference type="InterPro" id="IPR036861">
    <property type="entry name" value="Endochitinase-like_sf"/>
</dbReference>
<evidence type="ECO:0000256" key="4">
    <source>
        <dbReference type="ARBA" id="ARBA00022729"/>
    </source>
</evidence>
<evidence type="ECO:0000259" key="11">
    <source>
        <dbReference type="PROSITE" id="PS51677"/>
    </source>
</evidence>
<dbReference type="OrthoDB" id="407355at2759"/>
<protein>
    <recommendedName>
        <fullName evidence="14">Chitin deacetylase</fullName>
    </recommendedName>
</protein>
<keyword evidence="7" id="KW-0170">Cobalt</keyword>
<evidence type="ECO:0000256" key="5">
    <source>
        <dbReference type="ARBA" id="ARBA00022801"/>
    </source>
</evidence>
<dbReference type="SUPFAM" id="SSF57016">
    <property type="entry name" value="Plant lectins/antimicrobial peptides"/>
    <property type="match status" value="2"/>
</dbReference>
<evidence type="ECO:0000256" key="9">
    <source>
        <dbReference type="SAM" id="SignalP"/>
    </source>
</evidence>
<dbReference type="InterPro" id="IPR018371">
    <property type="entry name" value="Chitin-binding_1_CS"/>
</dbReference>
<keyword evidence="13" id="KW-1185">Reference proteome</keyword>
<dbReference type="PROSITE" id="PS50941">
    <property type="entry name" value="CHIT_BIND_I_2"/>
    <property type="match status" value="2"/>
</dbReference>
<feature type="domain" description="Chitin-binding type-1" evidence="10">
    <location>
        <begin position="373"/>
        <end position="419"/>
    </location>
</feature>
<dbReference type="SMART" id="SM00270">
    <property type="entry name" value="ChtBD1"/>
    <property type="match status" value="2"/>
</dbReference>
<dbReference type="InterPro" id="IPR001002">
    <property type="entry name" value="Chitin-bd_1"/>
</dbReference>
<keyword evidence="4 9" id="KW-0732">Signal</keyword>
<evidence type="ECO:0000313" key="12">
    <source>
        <dbReference type="EMBL" id="KPM43681.1"/>
    </source>
</evidence>
<dbReference type="Gene3D" id="3.20.20.370">
    <property type="entry name" value="Glycoside hydrolase/deacetylase"/>
    <property type="match status" value="1"/>
</dbReference>
<evidence type="ECO:0000256" key="8">
    <source>
        <dbReference type="PROSITE-ProRule" id="PRU00261"/>
    </source>
</evidence>
<dbReference type="PROSITE" id="PS00026">
    <property type="entry name" value="CHIT_BIND_I_1"/>
    <property type="match status" value="1"/>
</dbReference>
<feature type="chain" id="PRO_5006135698" description="Chitin deacetylase" evidence="9">
    <location>
        <begin position="22"/>
        <end position="455"/>
    </location>
</feature>
<evidence type="ECO:0000259" key="10">
    <source>
        <dbReference type="PROSITE" id="PS50941"/>
    </source>
</evidence>
<dbReference type="GO" id="GO:0016810">
    <property type="term" value="F:hydrolase activity, acting on carbon-nitrogen (but not peptide) bonds"/>
    <property type="evidence" value="ECO:0007669"/>
    <property type="project" value="InterPro"/>
</dbReference>
<dbReference type="Pfam" id="PF01522">
    <property type="entry name" value="Polysacc_deac_1"/>
    <property type="match status" value="1"/>
</dbReference>
<name>A0A0P7BDN9_9HYPO</name>
<dbReference type="CDD" id="cd00035">
    <property type="entry name" value="ChtBD1"/>
    <property type="match status" value="1"/>
</dbReference>
<evidence type="ECO:0008006" key="14">
    <source>
        <dbReference type="Google" id="ProtNLM"/>
    </source>
</evidence>
<dbReference type="CDD" id="cd11618">
    <property type="entry name" value="ChtBD1_1"/>
    <property type="match status" value="1"/>
</dbReference>
<feature type="domain" description="Chitin-binding type-1" evidence="10">
    <location>
        <begin position="41"/>
        <end position="85"/>
    </location>
</feature>
<keyword evidence="8" id="KW-1015">Disulfide bond</keyword>
<evidence type="ECO:0000256" key="3">
    <source>
        <dbReference type="ARBA" id="ARBA00022723"/>
    </source>
</evidence>
<gene>
    <name evidence="12" type="ORF">AK830_g2910</name>
</gene>